<dbReference type="Pfam" id="PF00667">
    <property type="entry name" value="FAD_binding_1"/>
    <property type="match status" value="1"/>
</dbReference>
<keyword evidence="6" id="KW-0274">FAD</keyword>
<feature type="domain" description="Flavodoxin-like" evidence="11">
    <location>
        <begin position="497"/>
        <end position="640"/>
    </location>
</feature>
<reference evidence="13 14" key="1">
    <citation type="submission" date="2023-05" db="EMBL/GenBank/DDBJ databases">
        <title>A 100% complete, gapless, phased diploid assembly of the Scenedesmus obliquus UTEX 3031 genome.</title>
        <authorList>
            <person name="Biondi T.C."/>
            <person name="Hanschen E.R."/>
            <person name="Kwon T."/>
            <person name="Eng W."/>
            <person name="Kruse C.P.S."/>
            <person name="Koehler S.I."/>
            <person name="Kunde Y."/>
            <person name="Gleasner C.D."/>
            <person name="You Mak K.T."/>
            <person name="Polle J."/>
            <person name="Hovde B.T."/>
            <person name="Starkenburg S.R."/>
        </authorList>
    </citation>
    <scope>NUCLEOTIDE SEQUENCE [LARGE SCALE GENOMIC DNA]</scope>
    <source>
        <strain evidence="13 14">DOE0152z</strain>
    </source>
</reference>
<dbReference type="Pfam" id="PF00175">
    <property type="entry name" value="NAD_binding_1"/>
    <property type="match status" value="1"/>
</dbReference>
<dbReference type="PRINTS" id="PR00463">
    <property type="entry name" value="EP450I"/>
</dbReference>
<dbReference type="Proteomes" id="UP001244341">
    <property type="component" value="Chromosome 2b"/>
</dbReference>
<comment type="similarity">
    <text evidence="3">In the N-terminal section; belongs to the cytochrome P450 family.</text>
</comment>
<keyword evidence="7" id="KW-0521">NADP</keyword>
<dbReference type="Pfam" id="PF00258">
    <property type="entry name" value="Flavodoxin_1"/>
    <property type="match status" value="1"/>
</dbReference>
<keyword evidence="8" id="KW-0560">Oxidoreductase</keyword>
<keyword evidence="4" id="KW-0813">Transport</keyword>
<feature type="domain" description="FAD-binding FR-type" evidence="12">
    <location>
        <begin position="720"/>
        <end position="999"/>
    </location>
</feature>
<evidence type="ECO:0000256" key="8">
    <source>
        <dbReference type="ARBA" id="ARBA00023002"/>
    </source>
</evidence>
<keyword evidence="5" id="KW-0285">Flavoprotein</keyword>
<dbReference type="InterPro" id="IPR039261">
    <property type="entry name" value="FNR_nucleotide-bd"/>
</dbReference>
<dbReference type="InterPro" id="IPR029039">
    <property type="entry name" value="Flavoprotein-like_sf"/>
</dbReference>
<dbReference type="SUPFAM" id="SSF52343">
    <property type="entry name" value="Ferredoxin reductase-like, C-terminal NADP-linked domain"/>
    <property type="match status" value="1"/>
</dbReference>
<dbReference type="Gene3D" id="1.20.990.10">
    <property type="entry name" value="NADPH-cytochrome p450 Reductase, Chain A, domain 3"/>
    <property type="match status" value="1"/>
</dbReference>
<dbReference type="InterPro" id="IPR008254">
    <property type="entry name" value="Flavodoxin/NO_synth"/>
</dbReference>
<gene>
    <name evidence="13" type="ORF">OEZ85_011289</name>
</gene>
<evidence type="ECO:0000256" key="1">
    <source>
        <dbReference type="ARBA" id="ARBA00001917"/>
    </source>
</evidence>
<comment type="cofactor">
    <cofactor evidence="2">
        <name>FAD</name>
        <dbReference type="ChEBI" id="CHEBI:57692"/>
    </cofactor>
</comment>
<dbReference type="PANTHER" id="PTHR19384:SF17">
    <property type="entry name" value="NADPH--CYTOCHROME P450 REDUCTASE"/>
    <property type="match status" value="1"/>
</dbReference>
<dbReference type="InterPro" id="IPR017938">
    <property type="entry name" value="Riboflavin_synthase-like_b-brl"/>
</dbReference>
<dbReference type="Gene3D" id="1.10.630.10">
    <property type="entry name" value="Cytochrome P450"/>
    <property type="match status" value="1"/>
</dbReference>
<name>A0ABY8TQJ5_TETOB</name>
<evidence type="ECO:0000313" key="13">
    <source>
        <dbReference type="EMBL" id="WIA11149.1"/>
    </source>
</evidence>
<sequence>MVNLESPLKANSTASSRAHGPYEPPFYNFWHHLFTPDKVDQWGETVRVELPASPIDREALRGHYDDFEAAIAASIHTCDADVLGELLERQADFPKMWNRANEKAFTRLAENGIFTSDTPSADWQTVHGLFPRGFNQLKIQNAYFPIIVKKTNAFVAEWSRFEPAHLVTGVNNWLACMTADAVIKAACNVDMDNIARRARGEPAHPILETFRRLGSINPALAKPWQVVGLANFLNPFYDTKAGQERMYSQLKGQLQGMVEQLIEQTRRGELGDTLLSSLISEKSPATGLYVRQSLLFSHFATLLVAGHETTANTMGFLMYHLSQNPKWEERLRAEIREVLGGRTKLAASDIPRLVVAEACFKEALRLHPPAGNVGRDAAHDTVLKGQYLVRRGQRISVNLVALHRQPRHWGGEFGDPNTFNPARFMPGAAEAAGRHPHAFKPFGFGVRACAGMQFAMWEAKTLIPMLYHNFTFRLVEKFMLRPSRKESFPSPSAEGLALYIYPAPGAPAAAAAAGFAATAATLDSIMPPAGEQPQLPKAGAVLFVTSTYNGEPPDNALRFAKWLPAAAAAAAAAGGAVEGLPFAVLGVGNSQWATYQAFPRLLDSCLAAAGGLRLAPVIEADTEAPGFADAAGECWGSLCPLLLAHFKVAAPSDSSAAAAAAASAPRLLLEAAGPATPPLTIREVLGQLRAYGRATGNAAADQAEGNGSTAAAAAAAPQGFPYDLLRVVSSEELQAPGSGRFTRHVDLELPQGMSYAPGDHLEVLPRNAPALVDSALELLQLTGHEAFWWTPSSQGAARGLSSLHPTANPSSSSPATNTNRTSNGPAAAENAASPAANSAADVLRLPVSSRDVLAWLVDLSALPPMRLVAALAAECPCPPEAAALQRMATEACYKEQVLGQQLTLLELLARHRSLLAAGLDLPRLAGLLPRLAPRYYSISSSPAGPAGPQRASITVALVEFSSPTGRLHRGAASGTIHGQQVGLYLAGTVWQPQSRFRLSRNPAPPLHRRLHAHMLTPCLGCTAAAGGTVPGRHCAAAAEQVGLYLAGTVRQLQSRFRLPPNPATPLIMVGPGTGVAPFMGFLQQRAAQQQAGAALGPAVLFFGCRTEQDFLYQQQLQAWQENGVLTDLQVAFSRLPGKKQGGKTYVQDLIAESAQQLWELLHGSGAYVYVCGDARRMAPDVRAAFEGVACGVGGLDAAAAAEWMREMRQQGRYLEDVWAS</sequence>
<feature type="compositionally biased region" description="Low complexity" evidence="10">
    <location>
        <begin position="805"/>
        <end position="835"/>
    </location>
</feature>
<dbReference type="PROSITE" id="PS00086">
    <property type="entry name" value="CYTOCHROME_P450"/>
    <property type="match status" value="1"/>
</dbReference>
<evidence type="ECO:0000313" key="14">
    <source>
        <dbReference type="Proteomes" id="UP001244341"/>
    </source>
</evidence>
<dbReference type="SUPFAM" id="SSF52218">
    <property type="entry name" value="Flavoproteins"/>
    <property type="match status" value="1"/>
</dbReference>
<dbReference type="Pfam" id="PF00067">
    <property type="entry name" value="p450"/>
    <property type="match status" value="1"/>
</dbReference>
<evidence type="ECO:0000256" key="3">
    <source>
        <dbReference type="ARBA" id="ARBA00010018"/>
    </source>
</evidence>
<dbReference type="SUPFAM" id="SSF63380">
    <property type="entry name" value="Riboflavin synthase domain-like"/>
    <property type="match status" value="1"/>
</dbReference>
<dbReference type="PRINTS" id="PR00385">
    <property type="entry name" value="P450"/>
</dbReference>
<dbReference type="SUPFAM" id="SSF48264">
    <property type="entry name" value="Cytochrome P450"/>
    <property type="match status" value="1"/>
</dbReference>
<dbReference type="PROSITE" id="PS51384">
    <property type="entry name" value="FAD_FR"/>
    <property type="match status" value="1"/>
</dbReference>
<feature type="region of interest" description="Disordered" evidence="10">
    <location>
        <begin position="798"/>
        <end position="835"/>
    </location>
</feature>
<evidence type="ECO:0000256" key="9">
    <source>
        <dbReference type="ARBA" id="ARBA00023797"/>
    </source>
</evidence>
<evidence type="ECO:0000256" key="4">
    <source>
        <dbReference type="ARBA" id="ARBA00022448"/>
    </source>
</evidence>
<dbReference type="EC" id="1.6.2.4" evidence="9"/>
<dbReference type="InterPro" id="IPR036396">
    <property type="entry name" value="Cyt_P450_sf"/>
</dbReference>
<dbReference type="InterPro" id="IPR002401">
    <property type="entry name" value="Cyt_P450_E_grp-I"/>
</dbReference>
<proteinExistence type="inferred from homology"/>
<dbReference type="InterPro" id="IPR001433">
    <property type="entry name" value="OxRdtase_FAD/NAD-bd"/>
</dbReference>
<accession>A0ABY8TQJ5</accession>
<dbReference type="PANTHER" id="PTHR19384">
    <property type="entry name" value="NITRIC OXIDE SYNTHASE-RELATED"/>
    <property type="match status" value="1"/>
</dbReference>
<dbReference type="EMBL" id="CP126209">
    <property type="protein sequence ID" value="WIA11149.1"/>
    <property type="molecule type" value="Genomic_DNA"/>
</dbReference>
<evidence type="ECO:0000256" key="7">
    <source>
        <dbReference type="ARBA" id="ARBA00022857"/>
    </source>
</evidence>
<evidence type="ECO:0000256" key="10">
    <source>
        <dbReference type="SAM" id="MobiDB-lite"/>
    </source>
</evidence>
<evidence type="ECO:0000259" key="11">
    <source>
        <dbReference type="PROSITE" id="PS50902"/>
    </source>
</evidence>
<dbReference type="InterPro" id="IPR003097">
    <property type="entry name" value="CysJ-like_FAD-binding"/>
</dbReference>
<keyword evidence="14" id="KW-1185">Reference proteome</keyword>
<dbReference type="Gene3D" id="3.40.50.80">
    <property type="entry name" value="Nucleotide-binding domain of ferredoxin-NADP reductase (FNR) module"/>
    <property type="match status" value="1"/>
</dbReference>
<evidence type="ECO:0000256" key="6">
    <source>
        <dbReference type="ARBA" id="ARBA00022827"/>
    </source>
</evidence>
<organism evidence="13 14">
    <name type="scientific">Tetradesmus obliquus</name>
    <name type="common">Green alga</name>
    <name type="synonym">Acutodesmus obliquus</name>
    <dbReference type="NCBI Taxonomy" id="3088"/>
    <lineage>
        <taxon>Eukaryota</taxon>
        <taxon>Viridiplantae</taxon>
        <taxon>Chlorophyta</taxon>
        <taxon>core chlorophytes</taxon>
        <taxon>Chlorophyceae</taxon>
        <taxon>CS clade</taxon>
        <taxon>Sphaeropleales</taxon>
        <taxon>Scenedesmaceae</taxon>
        <taxon>Tetradesmus</taxon>
    </lineage>
</organism>
<dbReference type="InterPro" id="IPR001128">
    <property type="entry name" value="Cyt_P450"/>
</dbReference>
<dbReference type="Gene3D" id="2.40.30.10">
    <property type="entry name" value="Translation factors"/>
    <property type="match status" value="1"/>
</dbReference>
<evidence type="ECO:0000259" key="12">
    <source>
        <dbReference type="PROSITE" id="PS51384"/>
    </source>
</evidence>
<dbReference type="PROSITE" id="PS50902">
    <property type="entry name" value="FLAVODOXIN_LIKE"/>
    <property type="match status" value="1"/>
</dbReference>
<dbReference type="InterPro" id="IPR017972">
    <property type="entry name" value="Cyt_P450_CS"/>
</dbReference>
<protein>
    <recommendedName>
        <fullName evidence="9">NADPH--hemoprotein reductase</fullName>
        <ecNumber evidence="9">1.6.2.4</ecNumber>
    </recommendedName>
</protein>
<evidence type="ECO:0000256" key="2">
    <source>
        <dbReference type="ARBA" id="ARBA00001974"/>
    </source>
</evidence>
<comment type="cofactor">
    <cofactor evidence="1">
        <name>FMN</name>
        <dbReference type="ChEBI" id="CHEBI:58210"/>
    </cofactor>
</comment>
<dbReference type="InterPro" id="IPR023173">
    <property type="entry name" value="NADPH_Cyt_P450_Rdtase_alpha"/>
</dbReference>
<dbReference type="Gene3D" id="3.40.50.360">
    <property type="match status" value="1"/>
</dbReference>
<evidence type="ECO:0000256" key="5">
    <source>
        <dbReference type="ARBA" id="ARBA00022630"/>
    </source>
</evidence>
<dbReference type="InterPro" id="IPR017927">
    <property type="entry name" value="FAD-bd_FR_type"/>
</dbReference>